<dbReference type="GeneID" id="28996408"/>
<name>A0A162XLN6_PHYB8</name>
<dbReference type="Proteomes" id="UP000077315">
    <property type="component" value="Unassembled WGS sequence"/>
</dbReference>
<proteinExistence type="predicted"/>
<protein>
    <submittedName>
        <fullName evidence="1">Uncharacterized protein</fullName>
    </submittedName>
</protein>
<evidence type="ECO:0000313" key="1">
    <source>
        <dbReference type="EMBL" id="OAD75595.1"/>
    </source>
</evidence>
<organism evidence="1 2">
    <name type="scientific">Phycomyces blakesleeanus (strain ATCC 8743b / DSM 1359 / FGSC 10004 / NBRC 33097 / NRRL 1555)</name>
    <dbReference type="NCBI Taxonomy" id="763407"/>
    <lineage>
        <taxon>Eukaryota</taxon>
        <taxon>Fungi</taxon>
        <taxon>Fungi incertae sedis</taxon>
        <taxon>Mucoromycota</taxon>
        <taxon>Mucoromycotina</taxon>
        <taxon>Mucoromycetes</taxon>
        <taxon>Mucorales</taxon>
        <taxon>Phycomycetaceae</taxon>
        <taxon>Phycomyces</taxon>
    </lineage>
</organism>
<gene>
    <name evidence="1" type="ORF">PHYBLDRAFT_166826</name>
</gene>
<evidence type="ECO:0000313" key="2">
    <source>
        <dbReference type="Proteomes" id="UP000077315"/>
    </source>
</evidence>
<dbReference type="RefSeq" id="XP_018293635.1">
    <property type="nucleotide sequence ID" value="XM_018435502.1"/>
</dbReference>
<sequence length="115" mass="14114">MKLTIISDAFKYILRKKKYGIYILESLLTESIKLILRLRLIGVYIFLYRLQLPFLLWYRINQTKLQEETERTWSFTSTYRHLQVQKIKKVRNLSLRPARRVLELQDTPYYSSQYF</sequence>
<dbReference type="InParanoid" id="A0A162XLN6"/>
<dbReference type="EMBL" id="KV440977">
    <property type="protein sequence ID" value="OAD75595.1"/>
    <property type="molecule type" value="Genomic_DNA"/>
</dbReference>
<dbReference type="AlphaFoldDB" id="A0A162XLN6"/>
<dbReference type="VEuPathDB" id="FungiDB:PHYBLDRAFT_166826"/>
<reference evidence="2" key="1">
    <citation type="submission" date="2015-06" db="EMBL/GenBank/DDBJ databases">
        <title>Expansion of signal transduction pathways in fungi by whole-genome duplication.</title>
        <authorList>
            <consortium name="DOE Joint Genome Institute"/>
            <person name="Corrochano L.M."/>
            <person name="Kuo A."/>
            <person name="Marcet-Houben M."/>
            <person name="Polaino S."/>
            <person name="Salamov A."/>
            <person name="Villalobos J.M."/>
            <person name="Alvarez M.I."/>
            <person name="Avalos J."/>
            <person name="Benito E.P."/>
            <person name="Benoit I."/>
            <person name="Burger G."/>
            <person name="Camino L.P."/>
            <person name="Canovas D."/>
            <person name="Cerda-Olmedo E."/>
            <person name="Cheng J.-F."/>
            <person name="Dominguez A."/>
            <person name="Elias M."/>
            <person name="Eslava A.P."/>
            <person name="Glaser F."/>
            <person name="Grimwood J."/>
            <person name="Gutierrez G."/>
            <person name="Heitman J."/>
            <person name="Henrissat B."/>
            <person name="Iturriaga E.A."/>
            <person name="Lang B.F."/>
            <person name="Lavin J.L."/>
            <person name="Lee S."/>
            <person name="Li W."/>
            <person name="Lindquist E."/>
            <person name="Lopez-Garcia S."/>
            <person name="Luque E.M."/>
            <person name="Marcos A.T."/>
            <person name="Martin J."/>
            <person name="McCluskey K."/>
            <person name="Medina H.R."/>
            <person name="Miralles-Duran A."/>
            <person name="Miyazaki A."/>
            <person name="Munoz-Torres E."/>
            <person name="Oguiza J.A."/>
            <person name="Ohm R."/>
            <person name="Olmedo M."/>
            <person name="Orejas M."/>
            <person name="Ortiz-Castellanos L."/>
            <person name="Pisabarro A.G."/>
            <person name="Rodriguez-Romero J."/>
            <person name="Ruiz-Herrera J."/>
            <person name="Ruiz-Vazquez R."/>
            <person name="Sanz C."/>
            <person name="Schackwitz W."/>
            <person name="Schmutz J."/>
            <person name="Shahriari M."/>
            <person name="Shelest E."/>
            <person name="Silva-Franco F."/>
            <person name="Soanes D."/>
            <person name="Syed K."/>
            <person name="Tagua V.G."/>
            <person name="Talbot N.J."/>
            <person name="Thon M."/>
            <person name="De vries R.P."/>
            <person name="Wiebenga A."/>
            <person name="Yadav J.S."/>
            <person name="Braun E.L."/>
            <person name="Baker S."/>
            <person name="Garre V."/>
            <person name="Horwitz B."/>
            <person name="Torres-Martinez S."/>
            <person name="Idnurm A."/>
            <person name="Herrera-Estrella A."/>
            <person name="Gabaldon T."/>
            <person name="Grigoriev I.V."/>
        </authorList>
    </citation>
    <scope>NUCLEOTIDE SEQUENCE [LARGE SCALE GENOMIC DNA]</scope>
    <source>
        <strain evidence="2">NRRL 1555(-)</strain>
    </source>
</reference>
<accession>A0A162XLN6</accession>
<keyword evidence="2" id="KW-1185">Reference proteome</keyword>